<keyword evidence="1" id="KW-0472">Membrane</keyword>
<feature type="transmembrane region" description="Helical" evidence="1">
    <location>
        <begin position="141"/>
        <end position="160"/>
    </location>
</feature>
<evidence type="ECO:0000313" key="3">
    <source>
        <dbReference type="Proteomes" id="UP000643810"/>
    </source>
</evidence>
<feature type="transmembrane region" description="Helical" evidence="1">
    <location>
        <begin position="21"/>
        <end position="38"/>
    </location>
</feature>
<evidence type="ECO:0008006" key="4">
    <source>
        <dbReference type="Google" id="ProtNLM"/>
    </source>
</evidence>
<protein>
    <recommendedName>
        <fullName evidence="4">ABC-2 transporter permease</fullName>
    </recommendedName>
</protein>
<comment type="caution">
    <text evidence="2">The sequence shown here is derived from an EMBL/GenBank/DDBJ whole genome shotgun (WGS) entry which is preliminary data.</text>
</comment>
<evidence type="ECO:0000313" key="2">
    <source>
        <dbReference type="EMBL" id="MBC5686481.1"/>
    </source>
</evidence>
<gene>
    <name evidence="2" type="ORF">H8R94_07710</name>
</gene>
<keyword evidence="1" id="KW-1133">Transmembrane helix</keyword>
<reference evidence="2 3" key="1">
    <citation type="submission" date="2020-08" db="EMBL/GenBank/DDBJ databases">
        <title>Genome public.</title>
        <authorList>
            <person name="Liu C."/>
            <person name="Sun Q."/>
        </authorList>
    </citation>
    <scope>NUCLEOTIDE SEQUENCE [LARGE SCALE GENOMIC DNA]</scope>
    <source>
        <strain evidence="2 3">NSJ-9</strain>
    </source>
</reference>
<evidence type="ECO:0000256" key="1">
    <source>
        <dbReference type="SAM" id="Phobius"/>
    </source>
</evidence>
<accession>A0ABR7GHJ0</accession>
<keyword evidence="1" id="KW-0812">Transmembrane</keyword>
<feature type="transmembrane region" description="Helical" evidence="1">
    <location>
        <begin position="180"/>
        <end position="201"/>
    </location>
</feature>
<feature type="transmembrane region" description="Helical" evidence="1">
    <location>
        <begin position="116"/>
        <end position="134"/>
    </location>
</feature>
<feature type="transmembrane region" description="Helical" evidence="1">
    <location>
        <begin position="83"/>
        <end position="104"/>
    </location>
</feature>
<dbReference type="Proteomes" id="UP000643810">
    <property type="component" value="Unassembled WGS sequence"/>
</dbReference>
<name>A0ABR7GHJ0_9FIRM</name>
<proteinExistence type="predicted"/>
<keyword evidence="3" id="KW-1185">Reference proteome</keyword>
<organism evidence="2 3">
    <name type="scientific">Roseburia lenta</name>
    <dbReference type="NCBI Taxonomy" id="2763061"/>
    <lineage>
        <taxon>Bacteria</taxon>
        <taxon>Bacillati</taxon>
        <taxon>Bacillota</taxon>
        <taxon>Clostridia</taxon>
        <taxon>Lachnospirales</taxon>
        <taxon>Lachnospiraceae</taxon>
        <taxon>Roseburia</taxon>
    </lineage>
</organism>
<feature type="transmembrane region" description="Helical" evidence="1">
    <location>
        <begin position="44"/>
        <end position="71"/>
    </location>
</feature>
<dbReference type="EMBL" id="JACOPG010000003">
    <property type="protein sequence ID" value="MBC5686481.1"/>
    <property type="molecule type" value="Genomic_DNA"/>
</dbReference>
<dbReference type="RefSeq" id="WP_186854314.1">
    <property type="nucleotide sequence ID" value="NZ_JACOPG010000003.1"/>
</dbReference>
<sequence>MIEKIKYIYEFQKYGFQRKTQLVSMLIMYVIGLVMEVVSHGTYWLGMFFMMMSPLFVTQTLYSICMSGLVAASPRGKQIQTSLACLGDLVTTLVSMSILVVLKIVEVKVYPDHARVVLSAFVILCLIMIILHLYTALVYKYYALSIILLFAIICPISYVMGYQSVGESSFVLSFVPASPGLVILFAYASALVGVGLEYLIAKLVYRAPLSKYAQGAAMRKYLKN</sequence>